<feature type="domain" description="Rieske" evidence="7">
    <location>
        <begin position="69"/>
        <end position="174"/>
    </location>
</feature>
<evidence type="ECO:0000259" key="7">
    <source>
        <dbReference type="PROSITE" id="PS51296"/>
    </source>
</evidence>
<dbReference type="InterPro" id="IPR036922">
    <property type="entry name" value="Rieske_2Fe-2S_sf"/>
</dbReference>
<gene>
    <name evidence="8" type="ORF">QO010_004683</name>
</gene>
<dbReference type="InterPro" id="IPR017941">
    <property type="entry name" value="Rieske_2Fe-2S"/>
</dbReference>
<dbReference type="EMBL" id="JAUSVS010000016">
    <property type="protein sequence ID" value="MDQ0466886.1"/>
    <property type="molecule type" value="Genomic_DNA"/>
</dbReference>
<dbReference type="SUPFAM" id="SSF50022">
    <property type="entry name" value="ISP domain"/>
    <property type="match status" value="1"/>
</dbReference>
<evidence type="ECO:0000256" key="1">
    <source>
        <dbReference type="ARBA" id="ARBA00001962"/>
    </source>
</evidence>
<keyword evidence="6" id="KW-0411">Iron-sulfur</keyword>
<evidence type="ECO:0000256" key="6">
    <source>
        <dbReference type="ARBA" id="ARBA00023014"/>
    </source>
</evidence>
<evidence type="ECO:0000256" key="4">
    <source>
        <dbReference type="ARBA" id="ARBA00023002"/>
    </source>
</evidence>
<dbReference type="Proteomes" id="UP001228905">
    <property type="component" value="Unassembled WGS sequence"/>
</dbReference>
<keyword evidence="9" id="KW-1185">Reference proteome</keyword>
<dbReference type="RefSeq" id="WP_307353092.1">
    <property type="nucleotide sequence ID" value="NZ_JAUSVS010000016.1"/>
</dbReference>
<comment type="caution">
    <text evidence="8">The sequence shown here is derived from an EMBL/GenBank/DDBJ whole genome shotgun (WGS) entry which is preliminary data.</text>
</comment>
<dbReference type="InterPro" id="IPR001663">
    <property type="entry name" value="Rng_hydr_dOase-A"/>
</dbReference>
<dbReference type="CDD" id="cd03469">
    <property type="entry name" value="Rieske_RO_Alpha_N"/>
    <property type="match status" value="1"/>
</dbReference>
<protein>
    <submittedName>
        <fullName evidence="8">Nitrite reductase/ring-hydroxylating ferredoxin subunit</fullName>
    </submittedName>
</protein>
<sequence>MSDTLEAPAQQDSDAEAMRRLERRTVAHLAAGGTTDWGPAPLTISPSEYTDPVRFEAEKRELFGKAPLLAGLSCEVANPGDVLLFDSVGPAILIVRNREGALNAFLNMCTHRAARLVSDCARRKLLVCPFHAWSFDLDGRLVAMPGEDSFETIDRTTRNLVRVPVGEWGGMVFVKAYAGEETIDVAAWLGEMGPELLRLNLAGTSLIKHSRVEVETNWKYALDTYGEGYHFGALHPTTFGTTTCSNVILFDSFGPHYRVNFTNSGYRDLVGVDEQDWPVTPYGGSHLVFPNSIVYGAPMEGGGSMIGMYRLYPGDVPGRSFTIMSTYRGADAPAGTPDAAFEGAHDYIEEVVRTEDYSVSKEGQRNLQHAPEGFRIVYGRNEIALQNTHRHVARMIGMPLD</sequence>
<dbReference type="Gene3D" id="2.102.10.10">
    <property type="entry name" value="Rieske [2Fe-2S] iron-sulphur domain"/>
    <property type="match status" value="1"/>
</dbReference>
<dbReference type="Gene3D" id="3.90.380.10">
    <property type="entry name" value="Naphthalene 1,2-dioxygenase Alpha Subunit, Chain A, domain 1"/>
    <property type="match status" value="1"/>
</dbReference>
<dbReference type="PROSITE" id="PS51296">
    <property type="entry name" value="RIESKE"/>
    <property type="match status" value="1"/>
</dbReference>
<evidence type="ECO:0000313" key="8">
    <source>
        <dbReference type="EMBL" id="MDQ0466886.1"/>
    </source>
</evidence>
<accession>A0ABU0IY05</accession>
<dbReference type="PANTHER" id="PTHR43756">
    <property type="entry name" value="CHOLINE MONOOXYGENASE, CHLOROPLASTIC"/>
    <property type="match status" value="1"/>
</dbReference>
<keyword evidence="5" id="KW-0408">Iron</keyword>
<evidence type="ECO:0000256" key="3">
    <source>
        <dbReference type="ARBA" id="ARBA00022723"/>
    </source>
</evidence>
<dbReference type="Pfam" id="PF00355">
    <property type="entry name" value="Rieske"/>
    <property type="match status" value="1"/>
</dbReference>
<proteinExistence type="predicted"/>
<dbReference type="InterPro" id="IPR015879">
    <property type="entry name" value="Ring_hydroxy_dOase_asu_C_dom"/>
</dbReference>
<dbReference type="PANTHER" id="PTHR43756:SF5">
    <property type="entry name" value="CHOLINE MONOOXYGENASE, CHLOROPLASTIC"/>
    <property type="match status" value="1"/>
</dbReference>
<evidence type="ECO:0000256" key="2">
    <source>
        <dbReference type="ARBA" id="ARBA00022714"/>
    </source>
</evidence>
<comment type="cofactor">
    <cofactor evidence="1">
        <name>Fe cation</name>
        <dbReference type="ChEBI" id="CHEBI:24875"/>
    </cofactor>
</comment>
<dbReference type="Pfam" id="PF00848">
    <property type="entry name" value="Ring_hydroxyl_A"/>
    <property type="match status" value="1"/>
</dbReference>
<dbReference type="SUPFAM" id="SSF55961">
    <property type="entry name" value="Bet v1-like"/>
    <property type="match status" value="1"/>
</dbReference>
<name>A0ABU0IY05_9CAUL</name>
<evidence type="ECO:0000256" key="5">
    <source>
        <dbReference type="ARBA" id="ARBA00023004"/>
    </source>
</evidence>
<keyword evidence="4" id="KW-0560">Oxidoreductase</keyword>
<evidence type="ECO:0000313" key="9">
    <source>
        <dbReference type="Proteomes" id="UP001228905"/>
    </source>
</evidence>
<reference evidence="8 9" key="1">
    <citation type="submission" date="2023-07" db="EMBL/GenBank/DDBJ databases">
        <title>Genomic Encyclopedia of Type Strains, Phase IV (KMG-IV): sequencing the most valuable type-strain genomes for metagenomic binning, comparative biology and taxonomic classification.</title>
        <authorList>
            <person name="Goeker M."/>
        </authorList>
    </citation>
    <scope>NUCLEOTIDE SEQUENCE [LARGE SCALE GENOMIC DNA]</scope>
    <source>
        <strain evidence="8 9">DSM 18695</strain>
    </source>
</reference>
<organism evidence="8 9">
    <name type="scientific">Caulobacter ginsengisoli</name>
    <dbReference type="NCBI Taxonomy" id="400775"/>
    <lineage>
        <taxon>Bacteria</taxon>
        <taxon>Pseudomonadati</taxon>
        <taxon>Pseudomonadota</taxon>
        <taxon>Alphaproteobacteria</taxon>
        <taxon>Caulobacterales</taxon>
        <taxon>Caulobacteraceae</taxon>
        <taxon>Caulobacter</taxon>
    </lineage>
</organism>
<keyword evidence="3" id="KW-0479">Metal-binding</keyword>
<keyword evidence="2" id="KW-0001">2Fe-2S</keyword>